<dbReference type="RefSeq" id="XP_018738030.1">
    <property type="nucleotide sequence ID" value="XM_018880186.1"/>
</dbReference>
<feature type="region of interest" description="Disordered" evidence="1">
    <location>
        <begin position="356"/>
        <end position="427"/>
    </location>
</feature>
<dbReference type="InterPro" id="IPR011993">
    <property type="entry name" value="PH-like_dom_sf"/>
</dbReference>
<feature type="region of interest" description="Disordered" evidence="1">
    <location>
        <begin position="104"/>
        <end position="206"/>
    </location>
</feature>
<feature type="compositionally biased region" description="Low complexity" evidence="1">
    <location>
        <begin position="114"/>
        <end position="147"/>
    </location>
</feature>
<dbReference type="FunFam" id="2.30.29.30:FF:000286">
    <property type="entry name" value="PH-protein kinase domain containing protein"/>
    <property type="match status" value="1"/>
</dbReference>
<reference evidence="3 4" key="1">
    <citation type="submission" date="2016-02" db="EMBL/GenBank/DDBJ databases">
        <title>Complete genome sequence and transcriptome regulation of the pentose utilising yeast Sugiyamaella lignohabitans.</title>
        <authorList>
            <person name="Bellasio M."/>
            <person name="Peymann A."/>
            <person name="Valli M."/>
            <person name="Sipitzky M."/>
            <person name="Graf A."/>
            <person name="Sauer M."/>
            <person name="Marx H."/>
            <person name="Mattanovich D."/>
        </authorList>
    </citation>
    <scope>NUCLEOTIDE SEQUENCE [LARGE SCALE GENOMIC DNA]</scope>
    <source>
        <strain evidence="3 4">CBS 10342</strain>
    </source>
</reference>
<feature type="region of interest" description="Disordered" evidence="1">
    <location>
        <begin position="80"/>
        <end position="99"/>
    </location>
</feature>
<evidence type="ECO:0000313" key="3">
    <source>
        <dbReference type="EMBL" id="ANB15553.1"/>
    </source>
</evidence>
<proteinExistence type="predicted"/>
<keyword evidence="4" id="KW-1185">Reference proteome</keyword>
<feature type="domain" description="PH" evidence="2">
    <location>
        <begin position="581"/>
        <end position="679"/>
    </location>
</feature>
<dbReference type="Proteomes" id="UP000189580">
    <property type="component" value="Chromosome b"/>
</dbReference>
<dbReference type="Pfam" id="PF00169">
    <property type="entry name" value="PH"/>
    <property type="match status" value="2"/>
</dbReference>
<name>A0A167FPY7_9ASCO</name>
<dbReference type="PROSITE" id="PS50003">
    <property type="entry name" value="PH_DOMAIN"/>
    <property type="match status" value="2"/>
</dbReference>
<protein>
    <recommendedName>
        <fullName evidence="2">PH domain-containing protein</fullName>
    </recommendedName>
</protein>
<feature type="domain" description="PH" evidence="2">
    <location>
        <begin position="238"/>
        <end position="332"/>
    </location>
</feature>
<evidence type="ECO:0000256" key="1">
    <source>
        <dbReference type="SAM" id="MobiDB-lite"/>
    </source>
</evidence>
<organism evidence="3 4">
    <name type="scientific">Sugiyamaella lignohabitans</name>
    <dbReference type="NCBI Taxonomy" id="796027"/>
    <lineage>
        <taxon>Eukaryota</taxon>
        <taxon>Fungi</taxon>
        <taxon>Dikarya</taxon>
        <taxon>Ascomycota</taxon>
        <taxon>Saccharomycotina</taxon>
        <taxon>Dipodascomycetes</taxon>
        <taxon>Dipodascales</taxon>
        <taxon>Trichomonascaceae</taxon>
        <taxon>Sugiyamaella</taxon>
    </lineage>
</organism>
<feature type="compositionally biased region" description="Polar residues" evidence="1">
    <location>
        <begin position="400"/>
        <end position="411"/>
    </location>
</feature>
<accession>A0A167FPY7</accession>
<dbReference type="KEGG" id="slb:AWJ20_3181"/>
<dbReference type="EMBL" id="CP014503">
    <property type="protein sequence ID" value="ANB15553.1"/>
    <property type="molecule type" value="Genomic_DNA"/>
</dbReference>
<dbReference type="GeneID" id="30035175"/>
<feature type="compositionally biased region" description="Low complexity" evidence="1">
    <location>
        <begin position="441"/>
        <end position="507"/>
    </location>
</feature>
<sequence length="679" mass="73857">MSTRQLRNHNKWPVGLERVATPPNVNGANGSIDSVTRFGYGTGIGPGSAGSVSTANANAISHGHGHGHRLSVNIRAENDKVYDGGDEGQGGHYDSESGLDDVELEGENETDVDGNANANGNGITGENTGENSGTGSSSGAASHSVTGREVSNPIAIPGTISGSGADSGSVPGLGPVAGPVTGPAAGSSVTTDNGQGQGHYQDHPHHRHPLTVATAMAAIHSGGKPIPTSVASECADNRVIKNGWLHKRGKRKNWARRWFVLRDHQLSYYKDEREYKAESIISTADIMSAAMLPEHKKPNHFAVFTSNHNLHLQADNGADAQEWVDIIKQTANEACESGLSSSFKRLGYLSQRDQLDGPLEEEEQQLPLDMPVPQSAVSNGMPDYQQYPKPGSPGPGYTDYSGTEGFSSCASDSGYPKDTPISPMLSSSAQHNYFSVPTNYQQHQPQSLESQLQQQPQSQPQQPLKPQQSQSQQTQQSQQPRQPQSQSQQVQASTSPTVPSSQPQDPQAQTEEFRHPSHSHSHPQPVPVQPHSHAHVHTHSHSLPHPSLETRESYARYVPPLVSPSELLATVGVGDPLDKEHIIKRGYLLRLKRRYAQWRRQWVVLTNRRIVFYKSDDLKGGPIKVVLVENIVDVVDIDPLSKSKKYCMQIITPEKRLRFCAEDEEDLTSWLASLKSVLR</sequence>
<dbReference type="SMART" id="SM00233">
    <property type="entry name" value="PH"/>
    <property type="match status" value="2"/>
</dbReference>
<dbReference type="SUPFAM" id="SSF50729">
    <property type="entry name" value="PH domain-like"/>
    <property type="match status" value="2"/>
</dbReference>
<dbReference type="Gene3D" id="2.30.29.30">
    <property type="entry name" value="Pleckstrin-homology domain (PH domain)/Phosphotyrosine-binding domain (PTB)"/>
    <property type="match status" value="2"/>
</dbReference>
<feature type="region of interest" description="Disordered" evidence="1">
    <location>
        <begin position="440"/>
        <end position="547"/>
    </location>
</feature>
<dbReference type="PANTHER" id="PTHR14336">
    <property type="entry name" value="TANDEM PH DOMAIN CONTAINING PROTEIN"/>
    <property type="match status" value="1"/>
</dbReference>
<evidence type="ECO:0000313" key="4">
    <source>
        <dbReference type="Proteomes" id="UP000189580"/>
    </source>
</evidence>
<dbReference type="OrthoDB" id="2157866at2759"/>
<evidence type="ECO:0000259" key="2">
    <source>
        <dbReference type="PROSITE" id="PS50003"/>
    </source>
</evidence>
<dbReference type="InterPro" id="IPR001849">
    <property type="entry name" value="PH_domain"/>
</dbReference>
<dbReference type="CDD" id="cd13298">
    <property type="entry name" value="PH1_PH_fungal"/>
    <property type="match status" value="1"/>
</dbReference>
<dbReference type="AlphaFoldDB" id="A0A167FPY7"/>
<dbReference type="CDD" id="cd13299">
    <property type="entry name" value="PH2_PH_fungal"/>
    <property type="match status" value="1"/>
</dbReference>
<gene>
    <name evidence="3" type="ORF">AWJ20_3181</name>
</gene>
<feature type="compositionally biased region" description="Basic residues" evidence="1">
    <location>
        <begin position="532"/>
        <end position="542"/>
    </location>
</feature>
<dbReference type="InterPro" id="IPR051707">
    <property type="entry name" value="PI-Interact_SigTrans_Reg"/>
</dbReference>